<sequence length="267" mass="30030">MRSQLALSSHRILRCFGHRCSVFATTSQENSYFSGQKSKLLSQIRFLHITDVRPIRARYPDDQQGKHGEGEQSHKSSEENFNEQQEGPKKIDPATIRKLRMYVLAVAGLSFVTSFIMLSQMFTGDRSTADGLTSEDFSRPGIPFKTFVDKYLKHGEVKRIVFVPANTRAIAILHSGAIIDGKPASEQSVIVEYPQNAQQFWADIRKAEAEIGIGLAQGVQIDLYQGMTTLKVIELLIGVVILAWLGTQYGRLLRKRFLENQAKQAKK</sequence>
<evidence type="ECO:0000256" key="2">
    <source>
        <dbReference type="SAM" id="Phobius"/>
    </source>
</evidence>
<dbReference type="AlphaFoldDB" id="G0N9L8"/>
<dbReference type="OMA" id="AWLGTQY"/>
<dbReference type="HOGENOM" id="CLU_091110_0_0_1"/>
<dbReference type="Gene3D" id="3.40.1690.20">
    <property type="match status" value="1"/>
</dbReference>
<feature type="transmembrane region" description="Helical" evidence="2">
    <location>
        <begin position="99"/>
        <end position="118"/>
    </location>
</feature>
<keyword evidence="2" id="KW-0472">Membrane</keyword>
<feature type="transmembrane region" description="Helical" evidence="2">
    <location>
        <begin position="232"/>
        <end position="253"/>
    </location>
</feature>
<keyword evidence="4" id="KW-1185">Reference proteome</keyword>
<keyword evidence="2" id="KW-1133">Transmembrane helix</keyword>
<evidence type="ECO:0000313" key="4">
    <source>
        <dbReference type="Proteomes" id="UP000008068"/>
    </source>
</evidence>
<organism evidence="4">
    <name type="scientific">Caenorhabditis brenneri</name>
    <name type="common">Nematode worm</name>
    <dbReference type="NCBI Taxonomy" id="135651"/>
    <lineage>
        <taxon>Eukaryota</taxon>
        <taxon>Metazoa</taxon>
        <taxon>Ecdysozoa</taxon>
        <taxon>Nematoda</taxon>
        <taxon>Chromadorea</taxon>
        <taxon>Rhabditida</taxon>
        <taxon>Rhabditina</taxon>
        <taxon>Rhabditomorpha</taxon>
        <taxon>Rhabditoidea</taxon>
        <taxon>Rhabditidae</taxon>
        <taxon>Peloderinae</taxon>
        <taxon>Caenorhabditis</taxon>
    </lineage>
</organism>
<dbReference type="InParanoid" id="G0N9L8"/>
<dbReference type="EMBL" id="GL379852">
    <property type="protein sequence ID" value="EGT55714.1"/>
    <property type="molecule type" value="Genomic_DNA"/>
</dbReference>
<feature type="region of interest" description="Disordered" evidence="1">
    <location>
        <begin position="57"/>
        <end position="90"/>
    </location>
</feature>
<dbReference type="Proteomes" id="UP000008068">
    <property type="component" value="Unassembled WGS sequence"/>
</dbReference>
<reference evidence="4" key="1">
    <citation type="submission" date="2011-07" db="EMBL/GenBank/DDBJ databases">
        <authorList>
            <consortium name="Caenorhabditis brenneri Sequencing and Analysis Consortium"/>
            <person name="Wilson R.K."/>
        </authorList>
    </citation>
    <scope>NUCLEOTIDE SEQUENCE [LARGE SCALE GENOMIC DNA]</scope>
    <source>
        <strain evidence="4">PB2801</strain>
    </source>
</reference>
<feature type="compositionally biased region" description="Basic and acidic residues" evidence="1">
    <location>
        <begin position="57"/>
        <end position="78"/>
    </location>
</feature>
<evidence type="ECO:0000256" key="1">
    <source>
        <dbReference type="SAM" id="MobiDB-lite"/>
    </source>
</evidence>
<dbReference type="OrthoDB" id="5867382at2759"/>
<accession>G0N9L8</accession>
<dbReference type="FunCoup" id="G0N9L8">
    <property type="interactions" value="1201"/>
</dbReference>
<dbReference type="eggNOG" id="ENOG502SUHX">
    <property type="taxonomic scope" value="Eukaryota"/>
</dbReference>
<evidence type="ECO:0000313" key="3">
    <source>
        <dbReference type="EMBL" id="EGT55714.1"/>
    </source>
</evidence>
<protein>
    <submittedName>
        <fullName evidence="3">Uncharacterized protein</fullName>
    </submittedName>
</protein>
<keyword evidence="2" id="KW-0812">Transmembrane</keyword>
<dbReference type="STRING" id="135651.G0N9L8"/>
<name>G0N9L8_CAEBE</name>
<gene>
    <name evidence="3" type="ORF">CAEBREN_10347</name>
</gene>
<proteinExistence type="predicted"/>